<dbReference type="AlphaFoldDB" id="A0A6M3K558"/>
<feature type="region of interest" description="Disordered" evidence="1">
    <location>
        <begin position="159"/>
        <end position="184"/>
    </location>
</feature>
<sequence length="255" mass="27520">MADQKHFVSMNPDTFSEGGGLIDDVNVVIKDAIFCMTDYQGKMQVEQPVAKVTFDIDGEETEQYYSVGDRAKFAPSEDGRHIVQVGTAEKFTKKSKFAMLITSLVNCGMEKSKLEDGDIKAMVGIGGHVMRVSYANTMKDSKKDDTVLVFDKVDTWPGDGKGKGGKKGGTPKAEPETGAGNSDEIRSEAEGLVMELIAGADGGSIKQKDLLIAATKSDKLKGSQNKKGLVSLITDDKFIVRKDAPWTVENGILTL</sequence>
<protein>
    <submittedName>
        <fullName evidence="2">Uncharacterized protein</fullName>
    </submittedName>
</protein>
<accession>A0A6M3K558</accession>
<name>A0A6M3K558_9ZZZZ</name>
<proteinExistence type="predicted"/>
<evidence type="ECO:0000313" key="2">
    <source>
        <dbReference type="EMBL" id="QJA75905.1"/>
    </source>
</evidence>
<organism evidence="2">
    <name type="scientific">viral metagenome</name>
    <dbReference type="NCBI Taxonomy" id="1070528"/>
    <lineage>
        <taxon>unclassified sequences</taxon>
        <taxon>metagenomes</taxon>
        <taxon>organismal metagenomes</taxon>
    </lineage>
</organism>
<evidence type="ECO:0000256" key="1">
    <source>
        <dbReference type="SAM" id="MobiDB-lite"/>
    </source>
</evidence>
<reference evidence="2" key="1">
    <citation type="submission" date="2020-03" db="EMBL/GenBank/DDBJ databases">
        <title>The deep terrestrial virosphere.</title>
        <authorList>
            <person name="Holmfeldt K."/>
            <person name="Nilsson E."/>
            <person name="Simone D."/>
            <person name="Lopez-Fernandez M."/>
            <person name="Wu X."/>
            <person name="de Brujin I."/>
            <person name="Lundin D."/>
            <person name="Andersson A."/>
            <person name="Bertilsson S."/>
            <person name="Dopson M."/>
        </authorList>
    </citation>
    <scope>NUCLEOTIDE SEQUENCE</scope>
    <source>
        <strain evidence="2">MM415A01657</strain>
    </source>
</reference>
<dbReference type="EMBL" id="MT142192">
    <property type="protein sequence ID" value="QJA75905.1"/>
    <property type="molecule type" value="Genomic_DNA"/>
</dbReference>
<gene>
    <name evidence="2" type="ORF">MM415A01657_0008</name>
</gene>